<comment type="cofactor">
    <cofactor evidence="1 13">
        <name>heme</name>
        <dbReference type="ChEBI" id="CHEBI:30413"/>
    </cofactor>
</comment>
<dbReference type="Proteomes" id="UP000320762">
    <property type="component" value="Unassembled WGS sequence"/>
</dbReference>
<dbReference type="PRINTS" id="PR00385">
    <property type="entry name" value="P450"/>
</dbReference>
<dbReference type="InterPro" id="IPR036396">
    <property type="entry name" value="Cyt_P450_sf"/>
</dbReference>
<dbReference type="GO" id="GO:0016705">
    <property type="term" value="F:oxidoreductase activity, acting on paired donors, with incorporation or reduction of molecular oxygen"/>
    <property type="evidence" value="ECO:0007669"/>
    <property type="project" value="InterPro"/>
</dbReference>
<dbReference type="PANTHER" id="PTHR24305:SF166">
    <property type="entry name" value="CYTOCHROME P450 12A4, MITOCHONDRIAL-RELATED"/>
    <property type="match status" value="1"/>
</dbReference>
<keyword evidence="9" id="KW-0560">Oxidoreductase</keyword>
<evidence type="ECO:0000256" key="1">
    <source>
        <dbReference type="ARBA" id="ARBA00001971"/>
    </source>
</evidence>
<dbReference type="Pfam" id="PF00067">
    <property type="entry name" value="p450"/>
    <property type="match status" value="1"/>
</dbReference>
<keyword evidence="10 13" id="KW-0408">Iron</keyword>
<reference evidence="14 15" key="1">
    <citation type="journal article" date="2019" name="New Phytol.">
        <title>Comparative genomics reveals unique wood-decay strategies and fruiting body development in the Schizophyllaceae.</title>
        <authorList>
            <person name="Almasi E."/>
            <person name="Sahu N."/>
            <person name="Krizsan K."/>
            <person name="Balint B."/>
            <person name="Kovacs G.M."/>
            <person name="Kiss B."/>
            <person name="Cseklye J."/>
            <person name="Drula E."/>
            <person name="Henrissat B."/>
            <person name="Nagy I."/>
            <person name="Chovatia M."/>
            <person name="Adam C."/>
            <person name="LaButti K."/>
            <person name="Lipzen A."/>
            <person name="Riley R."/>
            <person name="Grigoriev I.V."/>
            <person name="Nagy L.G."/>
        </authorList>
    </citation>
    <scope>NUCLEOTIDE SEQUENCE [LARGE SCALE GENOMIC DNA]</scope>
    <source>
        <strain evidence="14 15">NL-1724</strain>
    </source>
</reference>
<evidence type="ECO:0000256" key="12">
    <source>
        <dbReference type="ARBA" id="ARBA00023136"/>
    </source>
</evidence>
<evidence type="ECO:0000313" key="14">
    <source>
        <dbReference type="EMBL" id="TRM68388.1"/>
    </source>
</evidence>
<dbReference type="GO" id="GO:0005506">
    <property type="term" value="F:iron ion binding"/>
    <property type="evidence" value="ECO:0007669"/>
    <property type="project" value="InterPro"/>
</dbReference>
<evidence type="ECO:0000256" key="2">
    <source>
        <dbReference type="ARBA" id="ARBA00004370"/>
    </source>
</evidence>
<comment type="similarity">
    <text evidence="4">Belongs to the cytochrome P450 family.</text>
</comment>
<dbReference type="InterPro" id="IPR050121">
    <property type="entry name" value="Cytochrome_P450_monoxygenase"/>
</dbReference>
<name>A0A550CUD0_9AGAR</name>
<comment type="subcellular location">
    <subcellularLocation>
        <location evidence="2">Membrane</location>
    </subcellularLocation>
</comment>
<dbReference type="AlphaFoldDB" id="A0A550CUD0"/>
<keyword evidence="6" id="KW-0812">Transmembrane</keyword>
<comment type="caution">
    <text evidence="14">The sequence shown here is derived from an EMBL/GenBank/DDBJ whole genome shotgun (WGS) entry which is preliminary data.</text>
</comment>
<sequence>MSVPLLLATAVVGIICARIIRRHISSPTRYLPGPSRGRHLLLGSYIELWAYKDGPTICMDKWFERYGSVLKFPATLGTDRIMTIDPKALHHILAHDELYQKPEASRFNLAKTVGPGLVITEGAHHRLQRRIMNPAFGATAVQSVIDIIVEKSIKLRDVWRREIDAAGEVARINVLHGLSNATLDAIGKAGFGYEINALDTTDSNLDRLLVSFNTLFDVQHRSRAFLLLQNWVPLLRVLPTGREKAVRNAKGTLDDIGSRLLARAKAYMLRKKKARSDDTPRDLFFLIVRTNMRSSPNRRMSDEDILAQVPAFIAGGYETTSTATSWALFQLSQNPELQTRLRDDLRTLDTDEPSTDDLNSLPYLDAFVKEVLRFYPSFTWSAREAQQDDVIPLEAPFVDTSGRVCHEFRVRKGQVFLIPIHSVNRSKAIWGEDANEFKPERWDCLPETVKSMPGIWGNTLTFFAGSHACIGYRFALIEIKSLLFFLVRQFEFGLAVPVHDVQIQVSLVQRPVLKSEPNVASQLPMFVRHAR</sequence>
<evidence type="ECO:0000256" key="8">
    <source>
        <dbReference type="ARBA" id="ARBA00022989"/>
    </source>
</evidence>
<protein>
    <submittedName>
        <fullName evidence="14">Cytochrome P450</fullName>
    </submittedName>
</protein>
<dbReference type="OrthoDB" id="1470350at2759"/>
<organism evidence="14 15">
    <name type="scientific">Schizophyllum amplum</name>
    <dbReference type="NCBI Taxonomy" id="97359"/>
    <lineage>
        <taxon>Eukaryota</taxon>
        <taxon>Fungi</taxon>
        <taxon>Dikarya</taxon>
        <taxon>Basidiomycota</taxon>
        <taxon>Agaricomycotina</taxon>
        <taxon>Agaricomycetes</taxon>
        <taxon>Agaricomycetidae</taxon>
        <taxon>Agaricales</taxon>
        <taxon>Schizophyllaceae</taxon>
        <taxon>Schizophyllum</taxon>
    </lineage>
</organism>
<dbReference type="CDD" id="cd11069">
    <property type="entry name" value="CYP_FUM15-like"/>
    <property type="match status" value="1"/>
</dbReference>
<evidence type="ECO:0000256" key="6">
    <source>
        <dbReference type="ARBA" id="ARBA00022692"/>
    </source>
</evidence>
<dbReference type="STRING" id="97359.A0A550CUD0"/>
<dbReference type="InterPro" id="IPR001128">
    <property type="entry name" value="Cyt_P450"/>
</dbReference>
<dbReference type="GO" id="GO:0004497">
    <property type="term" value="F:monooxygenase activity"/>
    <property type="evidence" value="ECO:0007669"/>
    <property type="project" value="UniProtKB-KW"/>
</dbReference>
<dbReference type="SUPFAM" id="SSF48264">
    <property type="entry name" value="Cytochrome P450"/>
    <property type="match status" value="1"/>
</dbReference>
<dbReference type="EMBL" id="VDMD01000002">
    <property type="protein sequence ID" value="TRM68388.1"/>
    <property type="molecule type" value="Genomic_DNA"/>
</dbReference>
<evidence type="ECO:0000256" key="13">
    <source>
        <dbReference type="PIRSR" id="PIRSR602403-1"/>
    </source>
</evidence>
<evidence type="ECO:0000256" key="4">
    <source>
        <dbReference type="ARBA" id="ARBA00010617"/>
    </source>
</evidence>
<proteinExistence type="inferred from homology"/>
<keyword evidence="5 13" id="KW-0349">Heme</keyword>
<keyword evidence="12" id="KW-0472">Membrane</keyword>
<dbReference type="GO" id="GO:0016020">
    <property type="term" value="C:membrane"/>
    <property type="evidence" value="ECO:0007669"/>
    <property type="project" value="UniProtKB-SubCell"/>
</dbReference>
<evidence type="ECO:0000256" key="7">
    <source>
        <dbReference type="ARBA" id="ARBA00022723"/>
    </source>
</evidence>
<evidence type="ECO:0000256" key="3">
    <source>
        <dbReference type="ARBA" id="ARBA00004721"/>
    </source>
</evidence>
<dbReference type="InterPro" id="IPR002403">
    <property type="entry name" value="Cyt_P450_E_grp-IV"/>
</dbReference>
<dbReference type="GO" id="GO:0020037">
    <property type="term" value="F:heme binding"/>
    <property type="evidence" value="ECO:0007669"/>
    <property type="project" value="InterPro"/>
</dbReference>
<keyword evidence="15" id="KW-1185">Reference proteome</keyword>
<evidence type="ECO:0000313" key="15">
    <source>
        <dbReference type="Proteomes" id="UP000320762"/>
    </source>
</evidence>
<dbReference type="PANTHER" id="PTHR24305">
    <property type="entry name" value="CYTOCHROME P450"/>
    <property type="match status" value="1"/>
</dbReference>
<comment type="pathway">
    <text evidence="3">Secondary metabolite biosynthesis; terpenoid biosynthesis.</text>
</comment>
<keyword evidence="7 13" id="KW-0479">Metal-binding</keyword>
<keyword evidence="11" id="KW-0503">Monooxygenase</keyword>
<dbReference type="PRINTS" id="PR00465">
    <property type="entry name" value="EP450IV"/>
</dbReference>
<evidence type="ECO:0000256" key="11">
    <source>
        <dbReference type="ARBA" id="ARBA00023033"/>
    </source>
</evidence>
<evidence type="ECO:0000256" key="10">
    <source>
        <dbReference type="ARBA" id="ARBA00023004"/>
    </source>
</evidence>
<keyword evidence="8" id="KW-1133">Transmembrane helix</keyword>
<feature type="binding site" description="axial binding residue" evidence="13">
    <location>
        <position position="469"/>
    </location>
    <ligand>
        <name>heme</name>
        <dbReference type="ChEBI" id="CHEBI:30413"/>
    </ligand>
    <ligandPart>
        <name>Fe</name>
        <dbReference type="ChEBI" id="CHEBI:18248"/>
    </ligandPart>
</feature>
<dbReference type="Gene3D" id="1.10.630.10">
    <property type="entry name" value="Cytochrome P450"/>
    <property type="match status" value="1"/>
</dbReference>
<accession>A0A550CUD0</accession>
<gene>
    <name evidence="14" type="ORF">BD626DRAFT_115408</name>
</gene>
<evidence type="ECO:0000256" key="9">
    <source>
        <dbReference type="ARBA" id="ARBA00023002"/>
    </source>
</evidence>
<evidence type="ECO:0000256" key="5">
    <source>
        <dbReference type="ARBA" id="ARBA00022617"/>
    </source>
</evidence>